<keyword evidence="1" id="KW-1133">Transmembrane helix</keyword>
<protein>
    <submittedName>
        <fullName evidence="2">Uncharacterized protein</fullName>
    </submittedName>
</protein>
<reference evidence="2" key="1">
    <citation type="submission" date="2021-02" db="EMBL/GenBank/DDBJ databases">
        <authorList>
            <person name="Nowell W R."/>
        </authorList>
    </citation>
    <scope>NUCLEOTIDE SEQUENCE</scope>
</reference>
<comment type="caution">
    <text evidence="2">The sequence shown here is derived from an EMBL/GenBank/DDBJ whole genome shotgun (WGS) entry which is preliminary data.</text>
</comment>
<dbReference type="AlphaFoldDB" id="A0A817UE06"/>
<evidence type="ECO:0000313" key="2">
    <source>
        <dbReference type="EMBL" id="CAF3332299.1"/>
    </source>
</evidence>
<evidence type="ECO:0000256" key="1">
    <source>
        <dbReference type="SAM" id="Phobius"/>
    </source>
</evidence>
<feature type="transmembrane region" description="Helical" evidence="1">
    <location>
        <begin position="27"/>
        <end position="48"/>
    </location>
</feature>
<evidence type="ECO:0000313" key="3">
    <source>
        <dbReference type="Proteomes" id="UP000663833"/>
    </source>
</evidence>
<feature type="non-terminal residue" evidence="2">
    <location>
        <position position="1"/>
    </location>
</feature>
<gene>
    <name evidence="2" type="ORF">LUA448_LOCUS11242</name>
</gene>
<keyword evidence="1" id="KW-0472">Membrane</keyword>
<organism evidence="2 3">
    <name type="scientific">Rotaria socialis</name>
    <dbReference type="NCBI Taxonomy" id="392032"/>
    <lineage>
        <taxon>Eukaryota</taxon>
        <taxon>Metazoa</taxon>
        <taxon>Spiralia</taxon>
        <taxon>Gnathifera</taxon>
        <taxon>Rotifera</taxon>
        <taxon>Eurotatoria</taxon>
        <taxon>Bdelloidea</taxon>
        <taxon>Philodinida</taxon>
        <taxon>Philodinidae</taxon>
        <taxon>Rotaria</taxon>
    </lineage>
</organism>
<dbReference type="Proteomes" id="UP000663833">
    <property type="component" value="Unassembled WGS sequence"/>
</dbReference>
<name>A0A817UE06_9BILA</name>
<keyword evidence="1" id="KW-0812">Transmembrane</keyword>
<proteinExistence type="predicted"/>
<sequence>QTGRVMQGGTDLILTPVNWLTNLTNNWPLYLVCMTIIMCLLAFFYCAFKTCIEKHLMRRQSIPLPFANFLKH</sequence>
<accession>A0A817UE06</accession>
<dbReference type="EMBL" id="CAJNYD010001364">
    <property type="protein sequence ID" value="CAF3332299.1"/>
    <property type="molecule type" value="Genomic_DNA"/>
</dbReference>